<dbReference type="InterPro" id="IPR007855">
    <property type="entry name" value="RDRP"/>
</dbReference>
<feature type="region of interest" description="Disordered" evidence="2">
    <location>
        <begin position="146"/>
        <end position="308"/>
    </location>
</feature>
<feature type="region of interest" description="Disordered" evidence="2">
    <location>
        <begin position="1"/>
        <end position="23"/>
    </location>
</feature>
<feature type="compositionally biased region" description="Low complexity" evidence="2">
    <location>
        <begin position="270"/>
        <end position="295"/>
    </location>
</feature>
<feature type="compositionally biased region" description="Low complexity" evidence="2">
    <location>
        <begin position="210"/>
        <end position="230"/>
    </location>
</feature>
<dbReference type="GO" id="GO:0003723">
    <property type="term" value="F:RNA binding"/>
    <property type="evidence" value="ECO:0007669"/>
    <property type="project" value="UniProtKB-KW"/>
</dbReference>
<feature type="region of interest" description="Disordered" evidence="2">
    <location>
        <begin position="105"/>
        <end position="129"/>
    </location>
</feature>
<feature type="compositionally biased region" description="Basic residues" evidence="2">
    <location>
        <begin position="1224"/>
        <end position="1233"/>
    </location>
</feature>
<dbReference type="GO" id="GO:0030422">
    <property type="term" value="P:siRNA processing"/>
    <property type="evidence" value="ECO:0007669"/>
    <property type="project" value="TreeGrafter"/>
</dbReference>
<gene>
    <name evidence="4" type="ORF">K443DRAFT_678961</name>
</gene>
<evidence type="ECO:0000313" key="4">
    <source>
        <dbReference type="EMBL" id="KIK00772.1"/>
    </source>
</evidence>
<organism evidence="4 5">
    <name type="scientific">Laccaria amethystina LaAM-08-1</name>
    <dbReference type="NCBI Taxonomy" id="1095629"/>
    <lineage>
        <taxon>Eukaryota</taxon>
        <taxon>Fungi</taxon>
        <taxon>Dikarya</taxon>
        <taxon>Basidiomycota</taxon>
        <taxon>Agaricomycotina</taxon>
        <taxon>Agaricomycetes</taxon>
        <taxon>Agaricomycetidae</taxon>
        <taxon>Agaricales</taxon>
        <taxon>Agaricineae</taxon>
        <taxon>Hydnangiaceae</taxon>
        <taxon>Laccaria</taxon>
    </lineage>
</organism>
<dbReference type="PANTHER" id="PTHR23079">
    <property type="entry name" value="RNA-DEPENDENT RNA POLYMERASE"/>
    <property type="match status" value="1"/>
</dbReference>
<dbReference type="HOGENOM" id="CLU_003387_0_0_1"/>
<dbReference type="Pfam" id="PF05183">
    <property type="entry name" value="RdRP"/>
    <property type="match status" value="1"/>
</dbReference>
<keyword evidence="1" id="KW-0696">RNA-directed RNA polymerase</keyword>
<evidence type="ECO:0000256" key="1">
    <source>
        <dbReference type="RuleBase" id="RU363098"/>
    </source>
</evidence>
<feature type="compositionally biased region" description="Polar residues" evidence="2">
    <location>
        <begin position="1"/>
        <end position="13"/>
    </location>
</feature>
<name>A0A0C9XSN3_9AGAR</name>
<keyword evidence="1" id="KW-0694">RNA-binding</keyword>
<dbReference type="PANTHER" id="PTHR23079:SF55">
    <property type="entry name" value="RNA-DIRECTED RNA POLYMERASE"/>
    <property type="match status" value="1"/>
</dbReference>
<keyword evidence="5" id="KW-1185">Reference proteome</keyword>
<feature type="region of interest" description="Disordered" evidence="2">
    <location>
        <begin position="1211"/>
        <end position="1235"/>
    </location>
</feature>
<dbReference type="EC" id="2.7.7.48" evidence="1"/>
<evidence type="ECO:0000259" key="3">
    <source>
        <dbReference type="Pfam" id="PF05183"/>
    </source>
</evidence>
<reference evidence="4 5" key="1">
    <citation type="submission" date="2014-04" db="EMBL/GenBank/DDBJ databases">
        <authorList>
            <consortium name="DOE Joint Genome Institute"/>
            <person name="Kuo A."/>
            <person name="Kohler A."/>
            <person name="Nagy L.G."/>
            <person name="Floudas D."/>
            <person name="Copeland A."/>
            <person name="Barry K.W."/>
            <person name="Cichocki N."/>
            <person name="Veneault-Fourrey C."/>
            <person name="LaButti K."/>
            <person name="Lindquist E.A."/>
            <person name="Lipzen A."/>
            <person name="Lundell T."/>
            <person name="Morin E."/>
            <person name="Murat C."/>
            <person name="Sun H."/>
            <person name="Tunlid A."/>
            <person name="Henrissat B."/>
            <person name="Grigoriev I.V."/>
            <person name="Hibbett D.S."/>
            <person name="Martin F."/>
            <person name="Nordberg H.P."/>
            <person name="Cantor M.N."/>
            <person name="Hua S.X."/>
        </authorList>
    </citation>
    <scope>NUCLEOTIDE SEQUENCE [LARGE SCALE GENOMIC DNA]</scope>
    <source>
        <strain evidence="4 5">LaAM-08-1</strain>
    </source>
</reference>
<feature type="compositionally biased region" description="Polar residues" evidence="2">
    <location>
        <begin position="252"/>
        <end position="269"/>
    </location>
</feature>
<dbReference type="InterPro" id="IPR057596">
    <property type="entry name" value="RDRP_core"/>
</dbReference>
<comment type="catalytic activity">
    <reaction evidence="1">
        <text>RNA(n) + a ribonucleoside 5'-triphosphate = RNA(n+1) + diphosphate</text>
        <dbReference type="Rhea" id="RHEA:21248"/>
        <dbReference type="Rhea" id="RHEA-COMP:14527"/>
        <dbReference type="Rhea" id="RHEA-COMP:17342"/>
        <dbReference type="ChEBI" id="CHEBI:33019"/>
        <dbReference type="ChEBI" id="CHEBI:61557"/>
        <dbReference type="ChEBI" id="CHEBI:140395"/>
        <dbReference type="EC" id="2.7.7.48"/>
    </reaction>
</comment>
<feature type="region of interest" description="Disordered" evidence="2">
    <location>
        <begin position="42"/>
        <end position="88"/>
    </location>
</feature>
<feature type="compositionally biased region" description="Polar residues" evidence="2">
    <location>
        <begin position="66"/>
        <end position="76"/>
    </location>
</feature>
<comment type="similarity">
    <text evidence="1">Belongs to the RdRP family.</text>
</comment>
<protein>
    <recommendedName>
        <fullName evidence="1">RNA-dependent RNA polymerase</fullName>
        <ecNumber evidence="1">2.7.7.48</ecNumber>
    </recommendedName>
</protein>
<feature type="compositionally biased region" description="Low complexity" evidence="2">
    <location>
        <begin position="1214"/>
        <end position="1223"/>
    </location>
</feature>
<reference evidence="5" key="2">
    <citation type="submission" date="2015-01" db="EMBL/GenBank/DDBJ databases">
        <title>Evolutionary Origins and Diversification of the Mycorrhizal Mutualists.</title>
        <authorList>
            <consortium name="DOE Joint Genome Institute"/>
            <consortium name="Mycorrhizal Genomics Consortium"/>
            <person name="Kohler A."/>
            <person name="Kuo A."/>
            <person name="Nagy L.G."/>
            <person name="Floudas D."/>
            <person name="Copeland A."/>
            <person name="Barry K.W."/>
            <person name="Cichocki N."/>
            <person name="Veneault-Fourrey C."/>
            <person name="LaButti K."/>
            <person name="Lindquist E.A."/>
            <person name="Lipzen A."/>
            <person name="Lundell T."/>
            <person name="Morin E."/>
            <person name="Murat C."/>
            <person name="Riley R."/>
            <person name="Ohm R."/>
            <person name="Sun H."/>
            <person name="Tunlid A."/>
            <person name="Henrissat B."/>
            <person name="Grigoriev I.V."/>
            <person name="Hibbett D.S."/>
            <person name="Martin F."/>
        </authorList>
    </citation>
    <scope>NUCLEOTIDE SEQUENCE [LARGE SCALE GENOMIC DNA]</scope>
    <source>
        <strain evidence="5">LaAM-08-1</strain>
    </source>
</reference>
<dbReference type="GO" id="GO:0031380">
    <property type="term" value="C:nuclear RNA-directed RNA polymerase complex"/>
    <property type="evidence" value="ECO:0007669"/>
    <property type="project" value="TreeGrafter"/>
</dbReference>
<accession>A0A0C9XSN3</accession>
<sequence length="1333" mass="147489">MSRSSTPMVTRTGSVDVDDDSDFFNDEDALYCSVVAELPKEFLENSPLKAPENTKKKKRYSDKTRGTPSGSTPNIASSSNTTSTPESNLFTKEIFATAIKNVASSASATRRQNPIPITPFKTSVKNPVKQTPVGISSMIRKQFAETDISDLSPPSPPAKRLFVKPLAPKADGKRKMIVVGDSDTDTEVSTDTDCSRINPSSTSSFAYPLSDSNSSFSFVSSQSSSSGPSSQEGKHDRNSANSSLHVIGKSVTEGNTPNFPKPNRTQPTKPNTVSGSNSSFSFVFSQSSSSGPSSQEGKHDRNGANSSQMIRKSVTEGVTVNLPKSNTQPTSDAPTSTASLLPVAITPSVTPATAIPESVSEFCKKPLGTKLDSYIIAHCPTTQTIFENHNIAWGTQYELARGVTHGTWTWEQVREQVPKLTGSNTTAAYKVRAVMRGQAMPLKKRNFAVWAELDREQDAIKENLSRGLGLMGPWKGDPDWHGGQVQQLAQLVKADGSLKVQLEPMEKRRSHRFARFCGSRRILQLRIPDDMVTKDNAAVKQFLSQKFILLGRIFVPFHSKDGGLYMVETDQNSGRIPKDSCGDQYRLSFDAFMRWHNPLENNFKQAASKFVTRYALGLSNSIPALEFSAENIIFIRDIYAEDWHGEDHKAPAEKIMTDGCGFINLTAMKIIKKKFNYDTLPTGIQGRIAGAKGMWIRHPNDDSPDPKIWIRDSQNKIKLPELDKAHRIFDLLCVSKPSSSIALSQQSILNLSFNGVPDDVLVKFLEQGIVDEVMPLLDWKRPNAMTVLWDVINKSGGVSGSRTQRVAAGASRALGLQARDWGHDDVADQDTEMQDISGTTYTGRNEYSKAPLALHETAMELIQAGFHPSQCKILQVKIKCMVQQTITSSVEKYRIPIKESIGGFVVPDPSGLLEEGQIYYRSSQPMTDPKTEMDYFVLQGEVVSSLSRETDYNSYPIRLPSDMQKVTAVDVPELFNWPDVIIVSTKGKFSLASLLSGGDELICILDKLIVNYFKNQPLTAIPPGLMESDFEREVESVPDFCSRALSLAGKASQKAFQEVLLLSLNVSQVGLYSTFHENATWKYGYSHPETVRLAYIFCILLDSSKTGHRLKGGIFEKDRTRYVCQEEPSGILHRLLTAGRTKGEELIKTFHEACKENLVSDTALLEPYKTASTYALDTFDADKVVGQMFLDELIRIREHVDKAYDEFLLQSANSHTPDPSTPSKKSKKVKSYRNKADQDDKMLAAAQKYAEPLEGIILTRDLDSVMASYAYTTSRQPTFAFTVAFQQICTIKAKSCNGGLAPSTREFDEARKITASFLRVLNRGTDDSYYGSY</sequence>
<keyword evidence="1" id="KW-0548">Nucleotidyltransferase</keyword>
<evidence type="ECO:0000256" key="2">
    <source>
        <dbReference type="SAM" id="MobiDB-lite"/>
    </source>
</evidence>
<feature type="compositionally biased region" description="Polar residues" evidence="2">
    <location>
        <begin position="120"/>
        <end position="129"/>
    </location>
</feature>
<dbReference type="EMBL" id="KN838619">
    <property type="protein sequence ID" value="KIK00772.1"/>
    <property type="molecule type" value="Genomic_DNA"/>
</dbReference>
<dbReference type="GO" id="GO:0003968">
    <property type="term" value="F:RNA-directed RNA polymerase activity"/>
    <property type="evidence" value="ECO:0007669"/>
    <property type="project" value="UniProtKB-KW"/>
</dbReference>
<dbReference type="Proteomes" id="UP000054477">
    <property type="component" value="Unassembled WGS sequence"/>
</dbReference>
<evidence type="ECO:0000313" key="5">
    <source>
        <dbReference type="Proteomes" id="UP000054477"/>
    </source>
</evidence>
<keyword evidence="1" id="KW-0808">Transferase</keyword>
<feature type="domain" description="RDRP core" evidence="3">
    <location>
        <begin position="498"/>
        <end position="1111"/>
    </location>
</feature>
<dbReference type="OrthoDB" id="10055769at2759"/>
<proteinExistence type="inferred from homology"/>
<dbReference type="STRING" id="1095629.A0A0C9XSN3"/>